<keyword evidence="7" id="KW-1185">Reference proteome</keyword>
<evidence type="ECO:0000256" key="2">
    <source>
        <dbReference type="ARBA" id="ARBA00022676"/>
    </source>
</evidence>
<comment type="similarity">
    <text evidence="1">Belongs to the glycosyltransferase 2 family.</text>
</comment>
<dbReference type="PANTHER" id="PTHR43179:SF12">
    <property type="entry name" value="GALACTOFURANOSYLTRANSFERASE GLFT2"/>
    <property type="match status" value="1"/>
</dbReference>
<sequence length="1178" mass="127660">MHSPEFAFFVAGMHRSGTSFLGECCGALGLTLPQDRGGPASDNPRGHFEPLAVVALNDAILARAGALWQRIGTPALPPADAALFAQIDAAIASSFGDAHRIMVKDPRLSLTLPLWRAWAEARGTRAAVLIALRDPREAAHSLARRDGMDPDAAILSWLAHTLGALEASTGLPRALVVFPDWTAAPDATLDRIAGLIGTPVPAAARAMVGEAFQPDAVHGRGDTDAAEGAIATLAAEVFALLRKAAEAGTVPDAPALAPFRARFDTLSAAARGVEAIHGQRLVADAETLAARDARIAQLGQDVEARLADAADLQRHIAATEAQREAAVASLTERLAATERQREQIAAALTERLTATEAQRDELSAEMERQLAAAEAQRDGAVAAVTQRLAATEAQRDAAAASADSLRLSLAEAEQMRDAHQALLTATEAQRDEMTALADDRWAVIEDLQDRLAHASAHIAASDQLLNETRAFLELERRTILKPLYRRAYSVGGRALRRAMPGALVERLKRRLPVPGGIPRGLAFVPLPSEAAPAQAYAAVPPGAPGKPDIFILSIINWDFRTQRPQHLATEMAAAGHRVFFLEMETNPREGTVRAVAPGVHVVRLPNRGMRGLAAYTGVPSPDAARAWVGHFHAFADAVGSTPVAHVVVEHPYWWHLAKHLSPEYQITFDCMDDIGGFSNTEAHVLEAELDTIARADKMIVSSQYLFDKFGAARRVAMVRNGTDVSHFTRDPDEVPAPRWLEGRLGRGTIRVGYVGAIAEWFDTDLLERVARDNPDFDIHLCGAVTAEAPMRLDALANVTLHGEIPYADVPAFHRQMDVLIIPFQLLPIIKACDPVKFYEYSAVKRPTVSTPLPELARAGDLVFRASDAKGFAEQIRRAAPLARDPDFGARLRQYALDNDWRFRAADMLAEMGREPKLSVVVLHYGADTDMTLAALHAMLGTGEVYPNLEVVLVDNGSTPEVLAVLRDRAAADDRIRLVENGENLGFARGNNAGIRAATGEFVLLLNNDTFLAPGALLAMVRHLQRNPELGIVGPMTNNIGNEARIEIAYADMDQMARAARDLATGHRGQWTPIAVCAYFCAMFRRADLDRLGLLPEIYGRGMFEDDDHCATFHEAGLATGLAEDAFCHHHLSATFDALPSGEKQALFQRNKALYEARWGAWVPHRYREGRPASTLDRG</sequence>
<dbReference type="GO" id="GO:0016757">
    <property type="term" value="F:glycosyltransferase activity"/>
    <property type="evidence" value="ECO:0007669"/>
    <property type="project" value="UniProtKB-KW"/>
</dbReference>
<feature type="coiled-coil region" evidence="4">
    <location>
        <begin position="327"/>
        <end position="383"/>
    </location>
</feature>
<dbReference type="Pfam" id="PF13692">
    <property type="entry name" value="Glyco_trans_1_4"/>
    <property type="match status" value="1"/>
</dbReference>
<dbReference type="SUPFAM" id="SSF52540">
    <property type="entry name" value="P-loop containing nucleoside triphosphate hydrolases"/>
    <property type="match status" value="1"/>
</dbReference>
<dbReference type="PANTHER" id="PTHR43179">
    <property type="entry name" value="RHAMNOSYLTRANSFERASE WBBL"/>
    <property type="match status" value="1"/>
</dbReference>
<keyword evidence="3 6" id="KW-0808">Transferase</keyword>
<proteinExistence type="inferred from homology"/>
<dbReference type="AlphaFoldDB" id="A0A1H2ZHJ0"/>
<dbReference type="Pfam" id="PF00535">
    <property type="entry name" value="Glycos_transf_2"/>
    <property type="match status" value="1"/>
</dbReference>
<dbReference type="Gene3D" id="3.40.50.2000">
    <property type="entry name" value="Glycogen Phosphorylase B"/>
    <property type="match status" value="2"/>
</dbReference>
<name>A0A1H2ZHJ0_9RHOB</name>
<feature type="domain" description="Glycosyltransferase 2-like" evidence="5">
    <location>
        <begin position="918"/>
        <end position="1091"/>
    </location>
</feature>
<evidence type="ECO:0000256" key="3">
    <source>
        <dbReference type="ARBA" id="ARBA00022679"/>
    </source>
</evidence>
<gene>
    <name evidence="6" type="ORF">SAMN05444276_10385</name>
</gene>
<evidence type="ECO:0000313" key="7">
    <source>
        <dbReference type="Proteomes" id="UP000182944"/>
    </source>
</evidence>
<dbReference type="InterPro" id="IPR027417">
    <property type="entry name" value="P-loop_NTPase"/>
</dbReference>
<dbReference type="InterPro" id="IPR001173">
    <property type="entry name" value="Glyco_trans_2-like"/>
</dbReference>
<dbReference type="OrthoDB" id="9771846at2"/>
<dbReference type="Gene3D" id="3.90.550.10">
    <property type="entry name" value="Spore Coat Polysaccharide Biosynthesis Protein SpsA, Chain A"/>
    <property type="match status" value="1"/>
</dbReference>
<dbReference type="RefSeq" id="WP_052176187.1">
    <property type="nucleotide sequence ID" value="NZ_FNNA01000003.1"/>
</dbReference>
<evidence type="ECO:0000313" key="6">
    <source>
        <dbReference type="EMBL" id="SDX16851.1"/>
    </source>
</evidence>
<accession>A0A1H2ZHJ0</accession>
<evidence type="ECO:0000256" key="4">
    <source>
        <dbReference type="SAM" id="Coils"/>
    </source>
</evidence>
<keyword evidence="2" id="KW-0328">Glycosyltransferase</keyword>
<dbReference type="CDD" id="cd04186">
    <property type="entry name" value="GT_2_like_c"/>
    <property type="match status" value="1"/>
</dbReference>
<dbReference type="STRING" id="1545044.SAMN05444276_10385"/>
<keyword evidence="4" id="KW-0175">Coiled coil</keyword>
<dbReference type="Proteomes" id="UP000182944">
    <property type="component" value="Unassembled WGS sequence"/>
</dbReference>
<protein>
    <submittedName>
        <fullName evidence="6">Glycosyltransferase, GT2 family</fullName>
    </submittedName>
</protein>
<dbReference type="SUPFAM" id="SSF53448">
    <property type="entry name" value="Nucleotide-diphospho-sugar transferases"/>
    <property type="match status" value="1"/>
</dbReference>
<dbReference type="InterPro" id="IPR029044">
    <property type="entry name" value="Nucleotide-diphossugar_trans"/>
</dbReference>
<evidence type="ECO:0000256" key="1">
    <source>
        <dbReference type="ARBA" id="ARBA00006739"/>
    </source>
</evidence>
<reference evidence="7" key="1">
    <citation type="submission" date="2016-10" db="EMBL/GenBank/DDBJ databases">
        <authorList>
            <person name="Varghese N."/>
            <person name="Submissions S."/>
        </authorList>
    </citation>
    <scope>NUCLEOTIDE SEQUENCE [LARGE SCALE GENOMIC DNA]</scope>
    <source>
        <strain evidence="7">DSM 29303</strain>
    </source>
</reference>
<organism evidence="6 7">
    <name type="scientific">Paracoccus sanguinis</name>
    <dbReference type="NCBI Taxonomy" id="1545044"/>
    <lineage>
        <taxon>Bacteria</taxon>
        <taxon>Pseudomonadati</taxon>
        <taxon>Pseudomonadota</taxon>
        <taxon>Alphaproteobacteria</taxon>
        <taxon>Rhodobacterales</taxon>
        <taxon>Paracoccaceae</taxon>
        <taxon>Paracoccus</taxon>
    </lineage>
</organism>
<dbReference type="SUPFAM" id="SSF53756">
    <property type="entry name" value="UDP-Glycosyltransferase/glycogen phosphorylase"/>
    <property type="match status" value="1"/>
</dbReference>
<dbReference type="Gene3D" id="3.40.50.300">
    <property type="entry name" value="P-loop containing nucleotide triphosphate hydrolases"/>
    <property type="match status" value="1"/>
</dbReference>
<dbReference type="EMBL" id="FNNA01000003">
    <property type="protein sequence ID" value="SDX16851.1"/>
    <property type="molecule type" value="Genomic_DNA"/>
</dbReference>
<evidence type="ECO:0000259" key="5">
    <source>
        <dbReference type="Pfam" id="PF00535"/>
    </source>
</evidence>